<protein>
    <recommendedName>
        <fullName evidence="9">2-keto-3-deoxygluconate permease</fullName>
        <shortName evidence="9">KDG permease</shortName>
    </recommendedName>
</protein>
<feature type="transmembrane region" description="Helical" evidence="9">
    <location>
        <begin position="83"/>
        <end position="104"/>
    </location>
</feature>
<dbReference type="HAMAP" id="MF_00070">
    <property type="entry name" value="KdgT"/>
    <property type="match status" value="1"/>
</dbReference>
<dbReference type="EMBL" id="FN543093">
    <property type="protein sequence ID" value="CBA34042.1"/>
    <property type="molecule type" value="Genomic_DNA"/>
</dbReference>
<sequence length="340" mass="35144">MKPLRFIMKIKATMERIPGGMMLIPLLLGAILNTLAPETGNYFGSFTKGMISGTVPILAVWFFCIGASIDLRATGTVLRKSGTLVLTKIAVAWVVAMIAASFIPDTGIQTGFFAGLSVLAIVSAMDMTNGGLYASLMNQYGTKEESGAFVLMSLESGPLMTMVILGSAGLASFEPHHFIGAVLPFLIGFTLGNLDHDLRAFFSKATPVLIPFFGFALGNTINLRVIMETGLLGIVLGVGVIIITGIPLIMADKFLGGGNGTAGVAASSAAGAAVANPVIIAQINPAFEPVAASATALVAASVIVTAILVPIITALYARHVAKQAPAAPHTESASTTTLHR</sequence>
<evidence type="ECO:0000256" key="9">
    <source>
        <dbReference type="HAMAP-Rule" id="MF_00070"/>
    </source>
</evidence>
<dbReference type="Proteomes" id="UP000002069">
    <property type="component" value="Chromosome"/>
</dbReference>
<feature type="transmembrane region" description="Helical" evidence="9">
    <location>
        <begin position="231"/>
        <end position="250"/>
    </location>
</feature>
<keyword evidence="6 9" id="KW-0769">Symport</keyword>
<proteinExistence type="inferred from homology"/>
<name>C9Y1B4_CROTZ</name>
<evidence type="ECO:0000256" key="1">
    <source>
        <dbReference type="ARBA" id="ARBA00006430"/>
    </source>
</evidence>
<evidence type="ECO:0000256" key="7">
    <source>
        <dbReference type="ARBA" id="ARBA00022989"/>
    </source>
</evidence>
<evidence type="ECO:0000256" key="3">
    <source>
        <dbReference type="ARBA" id="ARBA00022475"/>
    </source>
</evidence>
<comment type="function">
    <text evidence="9">Catalyzes the proton-dependent uptake of 2-keto-3-deoxygluconate (KDG) into the cell.</text>
</comment>
<keyword evidence="4 9" id="KW-0762">Sugar transport</keyword>
<dbReference type="Pfam" id="PF03812">
    <property type="entry name" value="KdgT"/>
    <property type="match status" value="1"/>
</dbReference>
<dbReference type="AlphaFoldDB" id="C9Y1B4"/>
<comment type="similarity">
    <text evidence="1 9">Belongs to the KdgT transporter family.</text>
</comment>
<feature type="transmembrane region" description="Helical" evidence="9">
    <location>
        <begin position="206"/>
        <end position="225"/>
    </location>
</feature>
<keyword evidence="7 9" id="KW-1133">Transmembrane helix</keyword>
<comment type="subcellular location">
    <subcellularLocation>
        <location evidence="9">Cell inner membrane</location>
        <topology evidence="9">Multi-pass membrane protein</topology>
    </subcellularLocation>
</comment>
<dbReference type="KEGG" id="ctu:CTU_37250"/>
<evidence type="ECO:0000256" key="2">
    <source>
        <dbReference type="ARBA" id="ARBA00022448"/>
    </source>
</evidence>
<keyword evidence="8 9" id="KW-0472">Membrane</keyword>
<dbReference type="GO" id="GO:0015649">
    <property type="term" value="F:2-keto-3-deoxygluconate:proton symporter activity"/>
    <property type="evidence" value="ECO:0007669"/>
    <property type="project" value="UniProtKB-UniRule"/>
</dbReference>
<gene>
    <name evidence="10" type="primary">gT</name>
    <name evidence="9" type="synonym">kdgT</name>
    <name evidence="10" type="ordered locus">Ctu_37250</name>
</gene>
<evidence type="ECO:0000313" key="10">
    <source>
        <dbReference type="EMBL" id="CBA34042.1"/>
    </source>
</evidence>
<dbReference type="NCBIfam" id="TIGR00793">
    <property type="entry name" value="kdgT"/>
    <property type="match status" value="1"/>
</dbReference>
<feature type="transmembrane region" description="Helical" evidence="9">
    <location>
        <begin position="53"/>
        <end position="71"/>
    </location>
</feature>
<dbReference type="InterPro" id="IPR004684">
    <property type="entry name" value="2keto-3dGluconate_permease"/>
</dbReference>
<evidence type="ECO:0000256" key="8">
    <source>
        <dbReference type="ARBA" id="ARBA00023136"/>
    </source>
</evidence>
<dbReference type="PATRIC" id="fig|693216.3.peg.3527"/>
<keyword evidence="5 9" id="KW-0812">Transmembrane</keyword>
<feature type="transmembrane region" description="Helical" evidence="9">
    <location>
        <begin position="148"/>
        <end position="171"/>
    </location>
</feature>
<organism evidence="10 11">
    <name type="scientific">Cronobacter turicensis (strain DSM 18703 / CCUG 55852 / LMG 23827 / z3032)</name>
    <dbReference type="NCBI Taxonomy" id="693216"/>
    <lineage>
        <taxon>Bacteria</taxon>
        <taxon>Pseudomonadati</taxon>
        <taxon>Pseudomonadota</taxon>
        <taxon>Gammaproteobacteria</taxon>
        <taxon>Enterobacterales</taxon>
        <taxon>Enterobacteriaceae</taxon>
        <taxon>Cronobacter</taxon>
    </lineage>
</organism>
<comment type="catalytic activity">
    <reaction evidence="9">
        <text>2-dehydro-3-deoxy-D-gluconate(in) + H(+)(in) = 2-dehydro-3-deoxy-D-gluconate(out) + H(+)(out)</text>
        <dbReference type="Rhea" id="RHEA:29943"/>
        <dbReference type="ChEBI" id="CHEBI:15378"/>
        <dbReference type="ChEBI" id="CHEBI:57990"/>
    </reaction>
</comment>
<accession>C9Y1B4</accession>
<dbReference type="HOGENOM" id="CLU_057476_0_1_6"/>
<keyword evidence="11" id="KW-1185">Reference proteome</keyword>
<dbReference type="GO" id="GO:0005886">
    <property type="term" value="C:plasma membrane"/>
    <property type="evidence" value="ECO:0007669"/>
    <property type="project" value="UniProtKB-SubCell"/>
</dbReference>
<feature type="transmembrane region" description="Helical" evidence="9">
    <location>
        <begin position="110"/>
        <end position="136"/>
    </location>
</feature>
<reference evidence="10 11" key="1">
    <citation type="journal article" date="2010" name="J. Bacteriol.">
        <title>Complete Genome Sequence of Cronobacter turicensis LMG 23827, a foodborne pathogen causing deaths in neonates.</title>
        <authorList>
            <person name="Stephan R."/>
            <person name="Lehner A."/>
            <person name="Tischler P."/>
            <person name="Rattei T."/>
        </authorList>
    </citation>
    <scope>NUCLEOTIDE SEQUENCE [LARGE SCALE GENOMIC DNA]</scope>
    <source>
        <strain evidence="11">DSM 18703 / CCUG 55852 / LMG 23827 / z3032</strain>
    </source>
</reference>
<reference evidence="11" key="2">
    <citation type="journal article" date="2011" name="J. Bacteriol.">
        <title>Complete genome sequence of Cronobacter turicensis LMG 23827, a food-borne pathogen causing deaths in neonates.</title>
        <authorList>
            <person name="Stephan R."/>
            <person name="Lehner A."/>
            <person name="Tischler P."/>
            <person name="Rattei T."/>
        </authorList>
    </citation>
    <scope>NUCLEOTIDE SEQUENCE [LARGE SCALE GENOMIC DNA]</scope>
    <source>
        <strain evidence="11">DSM 18703 / CCUG 55852 / LMG 23827 / z3032</strain>
    </source>
</reference>
<keyword evidence="3 9" id="KW-1003">Cell membrane</keyword>
<evidence type="ECO:0000256" key="6">
    <source>
        <dbReference type="ARBA" id="ARBA00022847"/>
    </source>
</evidence>
<evidence type="ECO:0000256" key="4">
    <source>
        <dbReference type="ARBA" id="ARBA00022597"/>
    </source>
</evidence>
<dbReference type="InterPro" id="IPR018395">
    <property type="entry name" value="2keto-3dGluconate_permease_sub"/>
</dbReference>
<evidence type="ECO:0000313" key="11">
    <source>
        <dbReference type="Proteomes" id="UP000002069"/>
    </source>
</evidence>
<comment type="caution">
    <text evidence="9">Lacks conserved residue(s) required for the propagation of feature annotation.</text>
</comment>
<keyword evidence="9" id="KW-0997">Cell inner membrane</keyword>
<feature type="transmembrane region" description="Helical" evidence="9">
    <location>
        <begin position="295"/>
        <end position="317"/>
    </location>
</feature>
<keyword evidence="2 9" id="KW-0813">Transport</keyword>
<evidence type="ECO:0000256" key="5">
    <source>
        <dbReference type="ARBA" id="ARBA00022692"/>
    </source>
</evidence>